<name>A0AAW0B7Y3_9AGAR</name>
<dbReference type="AlphaFoldDB" id="A0AAW0B7Y3"/>
<gene>
    <name evidence="2" type="ORF">VNI00_017293</name>
</gene>
<organism evidence="2 3">
    <name type="scientific">Paramarasmius palmivorus</name>
    <dbReference type="NCBI Taxonomy" id="297713"/>
    <lineage>
        <taxon>Eukaryota</taxon>
        <taxon>Fungi</taxon>
        <taxon>Dikarya</taxon>
        <taxon>Basidiomycota</taxon>
        <taxon>Agaricomycotina</taxon>
        <taxon>Agaricomycetes</taxon>
        <taxon>Agaricomycetidae</taxon>
        <taxon>Agaricales</taxon>
        <taxon>Marasmiineae</taxon>
        <taxon>Marasmiaceae</taxon>
        <taxon>Paramarasmius</taxon>
    </lineage>
</organism>
<feature type="compositionally biased region" description="Basic and acidic residues" evidence="1">
    <location>
        <begin position="12"/>
        <end position="22"/>
    </location>
</feature>
<comment type="caution">
    <text evidence="2">The sequence shown here is derived from an EMBL/GenBank/DDBJ whole genome shotgun (WGS) entry which is preliminary data.</text>
</comment>
<sequence length="82" mass="9373">MTDYIPSSSGKNGDDEGSKNELDFPISVVQQTPMKQATMVSETASLAKQRKQKILLPFARPRKRRREIYGNEETDYEQSVLH</sequence>
<keyword evidence="3" id="KW-1185">Reference proteome</keyword>
<protein>
    <submittedName>
        <fullName evidence="2">Uncharacterized protein</fullName>
    </submittedName>
</protein>
<feature type="region of interest" description="Disordered" evidence="1">
    <location>
        <begin position="1"/>
        <end position="24"/>
    </location>
</feature>
<proteinExistence type="predicted"/>
<evidence type="ECO:0000313" key="3">
    <source>
        <dbReference type="Proteomes" id="UP001383192"/>
    </source>
</evidence>
<reference evidence="2 3" key="1">
    <citation type="submission" date="2024-01" db="EMBL/GenBank/DDBJ databases">
        <title>A draft genome for a cacao thread blight-causing isolate of Paramarasmius palmivorus.</title>
        <authorList>
            <person name="Baruah I.K."/>
            <person name="Bukari Y."/>
            <person name="Amoako-Attah I."/>
            <person name="Meinhardt L.W."/>
            <person name="Bailey B.A."/>
            <person name="Cohen S.P."/>
        </authorList>
    </citation>
    <scope>NUCLEOTIDE SEQUENCE [LARGE SCALE GENOMIC DNA]</scope>
    <source>
        <strain evidence="2 3">GH-12</strain>
    </source>
</reference>
<dbReference type="Proteomes" id="UP001383192">
    <property type="component" value="Unassembled WGS sequence"/>
</dbReference>
<feature type="non-terminal residue" evidence="2">
    <location>
        <position position="82"/>
    </location>
</feature>
<evidence type="ECO:0000313" key="2">
    <source>
        <dbReference type="EMBL" id="KAK7021782.1"/>
    </source>
</evidence>
<accession>A0AAW0B7Y3</accession>
<feature type="compositionally biased region" description="Polar residues" evidence="1">
    <location>
        <begin position="1"/>
        <end position="11"/>
    </location>
</feature>
<feature type="region of interest" description="Disordered" evidence="1">
    <location>
        <begin position="61"/>
        <end position="82"/>
    </location>
</feature>
<evidence type="ECO:0000256" key="1">
    <source>
        <dbReference type="SAM" id="MobiDB-lite"/>
    </source>
</evidence>
<dbReference type="EMBL" id="JAYKXP010000163">
    <property type="protein sequence ID" value="KAK7021782.1"/>
    <property type="molecule type" value="Genomic_DNA"/>
</dbReference>